<dbReference type="InterPro" id="IPR008801">
    <property type="entry name" value="RALF"/>
</dbReference>
<dbReference type="Proteomes" id="UP000583929">
    <property type="component" value="Unassembled WGS sequence"/>
</dbReference>
<evidence type="ECO:0000256" key="2">
    <source>
        <dbReference type="ARBA" id="ARBA00009178"/>
    </source>
</evidence>
<dbReference type="EMBL" id="JAATIQ010000178">
    <property type="protein sequence ID" value="KAF4373436.1"/>
    <property type="molecule type" value="Genomic_DNA"/>
</dbReference>
<keyword evidence="6" id="KW-1015">Disulfide bond</keyword>
<keyword evidence="4" id="KW-0372">Hormone</keyword>
<gene>
    <name evidence="7" type="ORF">G4B88_015967</name>
</gene>
<evidence type="ECO:0000256" key="4">
    <source>
        <dbReference type="ARBA" id="ARBA00022702"/>
    </source>
</evidence>
<keyword evidence="8" id="KW-1185">Reference proteome</keyword>
<accession>A0A7J6FRU3</accession>
<dbReference type="GO" id="GO:0005179">
    <property type="term" value="F:hormone activity"/>
    <property type="evidence" value="ECO:0007669"/>
    <property type="project" value="UniProtKB-KW"/>
</dbReference>
<dbReference type="GO" id="GO:0040008">
    <property type="term" value="P:regulation of growth"/>
    <property type="evidence" value="ECO:0007669"/>
    <property type="project" value="UniProtKB-ARBA"/>
</dbReference>
<evidence type="ECO:0000256" key="1">
    <source>
        <dbReference type="ARBA" id="ARBA00004613"/>
    </source>
</evidence>
<evidence type="ECO:0000256" key="3">
    <source>
        <dbReference type="ARBA" id="ARBA00022525"/>
    </source>
</evidence>
<keyword evidence="5" id="KW-0732">Signal</keyword>
<organism evidence="7 8">
    <name type="scientific">Cannabis sativa</name>
    <name type="common">Hemp</name>
    <name type="synonym">Marijuana</name>
    <dbReference type="NCBI Taxonomy" id="3483"/>
    <lineage>
        <taxon>Eukaryota</taxon>
        <taxon>Viridiplantae</taxon>
        <taxon>Streptophyta</taxon>
        <taxon>Embryophyta</taxon>
        <taxon>Tracheophyta</taxon>
        <taxon>Spermatophyta</taxon>
        <taxon>Magnoliopsida</taxon>
        <taxon>eudicotyledons</taxon>
        <taxon>Gunneridae</taxon>
        <taxon>Pentapetalae</taxon>
        <taxon>rosids</taxon>
        <taxon>fabids</taxon>
        <taxon>Rosales</taxon>
        <taxon>Cannabaceae</taxon>
        <taxon>Cannabis</taxon>
    </lineage>
</organism>
<evidence type="ECO:0000256" key="6">
    <source>
        <dbReference type="ARBA" id="ARBA00023157"/>
    </source>
</evidence>
<proteinExistence type="inferred from homology"/>
<evidence type="ECO:0000256" key="5">
    <source>
        <dbReference type="ARBA" id="ARBA00022729"/>
    </source>
</evidence>
<sequence>MEFMGVSKAKRIISYGTMDGDRRISSCIHSRFLKNCRDDVVGPPTNRYQRGCEQGTRCRERKDCKATVFANREFASIEMGAHKSRAHQVIQFPPLRPTSVHISFVPAQTNLHNKT</sequence>
<evidence type="ECO:0000313" key="7">
    <source>
        <dbReference type="EMBL" id="KAF4373436.1"/>
    </source>
</evidence>
<comment type="subcellular location">
    <subcellularLocation>
        <location evidence="1">Secreted</location>
    </subcellularLocation>
</comment>
<protein>
    <submittedName>
        <fullName evidence="7">Uncharacterized protein</fullName>
    </submittedName>
</protein>
<dbReference type="AlphaFoldDB" id="A0A7J6FRU3"/>
<reference evidence="7 8" key="1">
    <citation type="journal article" date="2020" name="bioRxiv">
        <title>Sequence and annotation of 42 cannabis genomes reveals extensive copy number variation in cannabinoid synthesis and pathogen resistance genes.</title>
        <authorList>
            <person name="Mckernan K.J."/>
            <person name="Helbert Y."/>
            <person name="Kane L.T."/>
            <person name="Ebling H."/>
            <person name="Zhang L."/>
            <person name="Liu B."/>
            <person name="Eaton Z."/>
            <person name="Mclaughlin S."/>
            <person name="Kingan S."/>
            <person name="Baybayan P."/>
            <person name="Concepcion G."/>
            <person name="Jordan M."/>
            <person name="Riva A."/>
            <person name="Barbazuk W."/>
            <person name="Harkins T."/>
        </authorList>
    </citation>
    <scope>NUCLEOTIDE SEQUENCE [LARGE SCALE GENOMIC DNA]</scope>
    <source>
        <strain evidence="8">cv. Jamaican Lion 4</strain>
        <tissue evidence="7">Leaf</tissue>
    </source>
</reference>
<comment type="caution">
    <text evidence="7">The sequence shown here is derived from an EMBL/GenBank/DDBJ whole genome shotgun (WGS) entry which is preliminary data.</text>
</comment>
<comment type="similarity">
    <text evidence="2">Belongs to the plant rapid alkalinization factor (RALF) family.</text>
</comment>
<dbReference type="GO" id="GO:0005576">
    <property type="term" value="C:extracellular region"/>
    <property type="evidence" value="ECO:0007669"/>
    <property type="project" value="UniProtKB-SubCell"/>
</dbReference>
<evidence type="ECO:0000313" key="8">
    <source>
        <dbReference type="Proteomes" id="UP000583929"/>
    </source>
</evidence>
<name>A0A7J6FRU3_CANSA</name>
<dbReference type="Pfam" id="PF05498">
    <property type="entry name" value="RALF"/>
    <property type="match status" value="1"/>
</dbReference>
<keyword evidence="3" id="KW-0964">Secreted</keyword>